<dbReference type="InterPro" id="IPR013597">
    <property type="entry name" value="Mat_intron_G2"/>
</dbReference>
<dbReference type="InterPro" id="IPR030931">
    <property type="entry name" value="Group_II_RT_mat"/>
</dbReference>
<keyword evidence="4" id="KW-1185">Reference proteome</keyword>
<dbReference type="RefSeq" id="WP_237300851.1">
    <property type="nucleotide sequence ID" value="NZ_JAKRRY010000098.1"/>
</dbReference>
<dbReference type="PANTHER" id="PTHR34047">
    <property type="entry name" value="NUCLEAR INTRON MATURASE 1, MITOCHONDRIAL-RELATED"/>
    <property type="match status" value="1"/>
</dbReference>
<sequence>MLLSTIAQKQQTLAKKATENPEYKFNRLYDLLHWETWIHQAAINVLSRPGSRTDGVDGKTRDYFKQTYERQLSLIIEQLKSGNYRPLPVKRVYIPKPNGTKRPLGIPALRDRIVQEGIRMALDPIYETDFHPYSFGFRKSRCTMDAIAVLMPLANSISKHFYVIEGDLKSYFDTVNHRILLKLLKKRIADRKLISLLHRFLRAGVMEKQLFAQTREGVPQGGIISPLLANLYLNEFDQWAAKKWQLSQSERQNTRKAGRGNYTMVRYADDFVVVSNDGIAGVRQAKAEIKEFLEEELKLTLSEEKTLITHVNKGYDFLGFYIKRNYSEGRWVVHLRPSMKSVKRVKAKLKSLTTRNQTLYDEVTKMKQINQVVRGWCEYYKHTSLLSDLEAISRYAWHRYHKWLLAKYKGSRKVQLIKDKTCTIMKRQRWVANTFGIQVHQWLPSAKELNRSRYWNRGRNGFEHPYLVPSSNEIQPPLGLKGPEPSIYLTARMSREDNREYPKDWHYRRLKVLKRDSFACVICKEQNDIQVHHRRGVKSWAVKDLVTLCRKHHMMEHKKLRVDDCQMESRMRGNSHVRFGERSE</sequence>
<dbReference type="SUPFAM" id="SSF56672">
    <property type="entry name" value="DNA/RNA polymerases"/>
    <property type="match status" value="1"/>
</dbReference>
<gene>
    <name evidence="3" type="primary">ltrA</name>
    <name evidence="3" type="ORF">MD535_25350</name>
</gene>
<proteinExistence type="inferred from homology"/>
<dbReference type="CDD" id="cd00085">
    <property type="entry name" value="HNHc"/>
    <property type="match status" value="1"/>
</dbReference>
<dbReference type="PANTHER" id="PTHR34047:SF8">
    <property type="entry name" value="PROTEIN YKFC"/>
    <property type="match status" value="1"/>
</dbReference>
<keyword evidence="3" id="KW-0808">Transferase</keyword>
<dbReference type="PROSITE" id="PS50878">
    <property type="entry name" value="RT_POL"/>
    <property type="match status" value="1"/>
</dbReference>
<feature type="domain" description="Reverse transcriptase" evidence="2">
    <location>
        <begin position="75"/>
        <end position="322"/>
    </location>
</feature>
<evidence type="ECO:0000313" key="4">
    <source>
        <dbReference type="Proteomes" id="UP001155587"/>
    </source>
</evidence>
<dbReference type="EMBL" id="JAKRRY010000098">
    <property type="protein sequence ID" value="MCW8349308.1"/>
    <property type="molecule type" value="Genomic_DNA"/>
</dbReference>
<protein>
    <submittedName>
        <fullName evidence="3">Group II intron reverse transcriptase/maturase</fullName>
        <ecNumber evidence="3">2.7.7.49</ecNumber>
    </submittedName>
</protein>
<dbReference type="NCBIfam" id="TIGR04416">
    <property type="entry name" value="group_II_RT_mat"/>
    <property type="match status" value="1"/>
</dbReference>
<dbReference type="GO" id="GO:0003964">
    <property type="term" value="F:RNA-directed DNA polymerase activity"/>
    <property type="evidence" value="ECO:0007669"/>
    <property type="project" value="UniProtKB-KW"/>
</dbReference>
<organism evidence="3 4">
    <name type="scientific">Vibrio qingdaonensis</name>
    <dbReference type="NCBI Taxonomy" id="2829491"/>
    <lineage>
        <taxon>Bacteria</taxon>
        <taxon>Pseudomonadati</taxon>
        <taxon>Pseudomonadota</taxon>
        <taxon>Gammaproteobacteria</taxon>
        <taxon>Vibrionales</taxon>
        <taxon>Vibrionaceae</taxon>
        <taxon>Vibrio</taxon>
    </lineage>
</organism>
<evidence type="ECO:0000256" key="1">
    <source>
        <dbReference type="ARBA" id="ARBA00034120"/>
    </source>
</evidence>
<keyword evidence="3" id="KW-0548">Nucleotidyltransferase</keyword>
<dbReference type="Pfam" id="PF00078">
    <property type="entry name" value="RVT_1"/>
    <property type="match status" value="1"/>
</dbReference>
<reference evidence="3" key="1">
    <citation type="submission" date="2022-02" db="EMBL/GenBank/DDBJ databases">
        <title>Vibrio sp. nov, a new bacterium isolated from seawater.</title>
        <authorList>
            <person name="Yuan Y."/>
        </authorList>
    </citation>
    <scope>NUCLEOTIDE SEQUENCE</scope>
    <source>
        <strain evidence="3">ZSDZ65</strain>
    </source>
</reference>
<dbReference type="InterPro" id="IPR043502">
    <property type="entry name" value="DNA/RNA_pol_sf"/>
</dbReference>
<comment type="similarity">
    <text evidence="1">Belongs to the bacterial reverse transcriptase family.</text>
</comment>
<accession>A0A9X3CTS2</accession>
<dbReference type="Proteomes" id="UP001155587">
    <property type="component" value="Unassembled WGS sequence"/>
</dbReference>
<dbReference type="CDD" id="cd01651">
    <property type="entry name" value="RT_G2_intron"/>
    <property type="match status" value="1"/>
</dbReference>
<dbReference type="Pfam" id="PF08388">
    <property type="entry name" value="GIIM"/>
    <property type="match status" value="1"/>
</dbReference>
<comment type="caution">
    <text evidence="3">The sequence shown here is derived from an EMBL/GenBank/DDBJ whole genome shotgun (WGS) entry which is preliminary data.</text>
</comment>
<dbReference type="SMART" id="SM00507">
    <property type="entry name" value="HNHc"/>
    <property type="match status" value="1"/>
</dbReference>
<dbReference type="EC" id="2.7.7.49" evidence="3"/>
<evidence type="ECO:0000259" key="2">
    <source>
        <dbReference type="PROSITE" id="PS50878"/>
    </source>
</evidence>
<dbReference type="InterPro" id="IPR000477">
    <property type="entry name" value="RT_dom"/>
</dbReference>
<name>A0A9X3CTS2_9VIBR</name>
<dbReference type="InterPro" id="IPR003615">
    <property type="entry name" value="HNH_nuc"/>
</dbReference>
<evidence type="ECO:0000313" key="3">
    <source>
        <dbReference type="EMBL" id="MCW8349308.1"/>
    </source>
</evidence>
<keyword evidence="3" id="KW-0695">RNA-directed DNA polymerase</keyword>
<dbReference type="InterPro" id="IPR051083">
    <property type="entry name" value="GrpII_Intron_Splice-Mob/Def"/>
</dbReference>
<dbReference type="AlphaFoldDB" id="A0A9X3CTS2"/>